<dbReference type="Proteomes" id="UP001596356">
    <property type="component" value="Unassembled WGS sequence"/>
</dbReference>
<evidence type="ECO:0008006" key="3">
    <source>
        <dbReference type="Google" id="ProtNLM"/>
    </source>
</evidence>
<keyword evidence="2" id="KW-1185">Reference proteome</keyword>
<comment type="caution">
    <text evidence="1">The sequence shown here is derived from an EMBL/GenBank/DDBJ whole genome shotgun (WGS) entry which is preliminary data.</text>
</comment>
<dbReference type="RefSeq" id="WP_377824781.1">
    <property type="nucleotide sequence ID" value="NZ_JBHSWJ010000002.1"/>
</dbReference>
<name>A0ABW2AWR7_9MICO</name>
<sequence>MAEFSERVVKVLRRADQRIRSAPRDERTDRFVACRAAMASLARVDAFYVGFYRGDSTLVIPYSEDAGRFAGVDVQHFGRGGLSAWLRASRRTYRFATDGGRLLRKGVPLGDSGQPTQDAIVVPMLDPATGDALGMLAFQSWTADDFDDEAVAAAQWLARALVSSLAKDEDDVEALDLYVLYPDLDSARITEADSYLPQLALRLDELRLVLLEALESFDEAESDTGTGSLVSNAYHVCAAAG</sequence>
<gene>
    <name evidence="1" type="ORF">ACFQBT_17785</name>
</gene>
<protein>
    <recommendedName>
        <fullName evidence="3">GAF domain-containing protein</fullName>
    </recommendedName>
</protein>
<evidence type="ECO:0000313" key="2">
    <source>
        <dbReference type="Proteomes" id="UP001596356"/>
    </source>
</evidence>
<dbReference type="SUPFAM" id="SSF55781">
    <property type="entry name" value="GAF domain-like"/>
    <property type="match status" value="1"/>
</dbReference>
<accession>A0ABW2AWR7</accession>
<evidence type="ECO:0000313" key="1">
    <source>
        <dbReference type="EMBL" id="MFC6715567.1"/>
    </source>
</evidence>
<dbReference type="EMBL" id="JBHSWJ010000002">
    <property type="protein sequence ID" value="MFC6715567.1"/>
    <property type="molecule type" value="Genomic_DNA"/>
</dbReference>
<reference evidence="2" key="1">
    <citation type="journal article" date="2019" name="Int. J. Syst. Evol. Microbiol.">
        <title>The Global Catalogue of Microorganisms (GCM) 10K type strain sequencing project: providing services to taxonomists for standard genome sequencing and annotation.</title>
        <authorList>
            <consortium name="The Broad Institute Genomics Platform"/>
            <consortium name="The Broad Institute Genome Sequencing Center for Infectious Disease"/>
            <person name="Wu L."/>
            <person name="Ma J."/>
        </authorList>
    </citation>
    <scope>NUCLEOTIDE SEQUENCE [LARGE SCALE GENOMIC DNA]</scope>
    <source>
        <strain evidence="2">NBRC 106593</strain>
    </source>
</reference>
<proteinExistence type="predicted"/>
<organism evidence="1 2">
    <name type="scientific">Branchiibius cervicis</name>
    <dbReference type="NCBI Taxonomy" id="908252"/>
    <lineage>
        <taxon>Bacteria</taxon>
        <taxon>Bacillati</taxon>
        <taxon>Actinomycetota</taxon>
        <taxon>Actinomycetes</taxon>
        <taxon>Micrococcales</taxon>
        <taxon>Dermacoccaceae</taxon>
        <taxon>Branchiibius</taxon>
    </lineage>
</organism>